<name>A0AAP4FXD8_9ENTR</name>
<reference evidence="4 5" key="1">
    <citation type="submission" date="2023-06" db="EMBL/GenBank/DDBJ databases">
        <title>Identification and characterization of antibiotic-resistant Gram-negative bacteria.</title>
        <authorList>
            <person name="Cho G.-S."/>
            <person name="Lee J."/>
            <person name="Tai E."/>
            <person name="Jeong S."/>
            <person name="Kim I."/>
            <person name="Kim B.-E."/>
            <person name="Jeong M.-I."/>
            <person name="Oh K.-K."/>
            <person name="Franz C.M.A.P."/>
        </authorList>
    </citation>
    <scope>NUCLEOTIDE SEQUENCE [LARGE SCALE GENOMIC DNA]</scope>
    <source>
        <strain evidence="4 5">V106_12</strain>
    </source>
</reference>
<evidence type="ECO:0000256" key="2">
    <source>
        <dbReference type="ARBA" id="ARBA00022679"/>
    </source>
</evidence>
<dbReference type="PANTHER" id="PTHR22916">
    <property type="entry name" value="GLYCOSYLTRANSFERASE"/>
    <property type="match status" value="1"/>
</dbReference>
<dbReference type="Gene3D" id="3.90.550.10">
    <property type="entry name" value="Spore Coat Polysaccharide Biosynthesis Protein SpsA, Chain A"/>
    <property type="match status" value="1"/>
</dbReference>
<dbReference type="Proteomes" id="UP001223214">
    <property type="component" value="Unassembled WGS sequence"/>
</dbReference>
<sequence>MTPDVSVIIPAYNAAATIGRLIESVLQETRVALELIVVNDGSTDATQRIVSEYTDERVVLLGQDNQGVYAARNAALAIHRGEWLVFLDADDTVSDGFIYERWRTATETNADVVLFNAWCGERHDRPVHRRQPYGERISGHQWLRHCVSHPEWPHYLWLQIVRSAYLREHGMAFHAGKSHKDILWTVQLAVNNGRFYVSDRKDYTWHTNSASITHRPDYYDHRARDYIDVIAELHRLASLPENHSIQRSLRRHALVEARHFLGLYRRRVLDLAGVKVAFRSRIGRRELWRGIRSASDLCFFIKLVARLW</sequence>
<dbReference type="SUPFAM" id="SSF53448">
    <property type="entry name" value="Nucleotide-diphospho-sugar transferases"/>
    <property type="match status" value="1"/>
</dbReference>
<keyword evidence="2 4" id="KW-0808">Transferase</keyword>
<protein>
    <submittedName>
        <fullName evidence="4">Glycosyltransferase</fullName>
        <ecNumber evidence="4">2.4.-.-</ecNumber>
    </submittedName>
</protein>
<keyword evidence="1 4" id="KW-0328">Glycosyltransferase</keyword>
<dbReference type="RefSeq" id="WP_285148456.1">
    <property type="nucleotide sequence ID" value="NZ_JASSOM010000074.1"/>
</dbReference>
<keyword evidence="5" id="KW-1185">Reference proteome</keyword>
<dbReference type="EMBL" id="JASSOM010000074">
    <property type="protein sequence ID" value="MDK9365438.1"/>
    <property type="molecule type" value="Genomic_DNA"/>
</dbReference>
<comment type="caution">
    <text evidence="4">The sequence shown here is derived from an EMBL/GenBank/DDBJ whole genome shotgun (WGS) entry which is preliminary data.</text>
</comment>
<evidence type="ECO:0000313" key="4">
    <source>
        <dbReference type="EMBL" id="MDK9365438.1"/>
    </source>
</evidence>
<feature type="domain" description="Glycosyltransferase 2-like" evidence="3">
    <location>
        <begin position="6"/>
        <end position="133"/>
    </location>
</feature>
<evidence type="ECO:0000313" key="5">
    <source>
        <dbReference type="Proteomes" id="UP001223214"/>
    </source>
</evidence>
<evidence type="ECO:0000256" key="1">
    <source>
        <dbReference type="ARBA" id="ARBA00022676"/>
    </source>
</evidence>
<dbReference type="Pfam" id="PF00535">
    <property type="entry name" value="Glycos_transf_2"/>
    <property type="match status" value="1"/>
</dbReference>
<dbReference type="CDD" id="cd00761">
    <property type="entry name" value="Glyco_tranf_GTA_type"/>
    <property type="match status" value="1"/>
</dbReference>
<dbReference type="PANTHER" id="PTHR22916:SF51">
    <property type="entry name" value="GLYCOSYLTRANSFERASE EPSH-RELATED"/>
    <property type="match status" value="1"/>
</dbReference>
<gene>
    <name evidence="4" type="ORF">QQF32_19770</name>
</gene>
<dbReference type="GO" id="GO:0016758">
    <property type="term" value="F:hexosyltransferase activity"/>
    <property type="evidence" value="ECO:0007669"/>
    <property type="project" value="UniProtKB-ARBA"/>
</dbReference>
<dbReference type="InterPro" id="IPR001173">
    <property type="entry name" value="Glyco_trans_2-like"/>
</dbReference>
<organism evidence="4 5">
    <name type="scientific">Lelliottia wanjuensis</name>
    <dbReference type="NCBI Taxonomy" id="3050585"/>
    <lineage>
        <taxon>Bacteria</taxon>
        <taxon>Pseudomonadati</taxon>
        <taxon>Pseudomonadota</taxon>
        <taxon>Gammaproteobacteria</taxon>
        <taxon>Enterobacterales</taxon>
        <taxon>Enterobacteriaceae</taxon>
        <taxon>Lelliottia</taxon>
    </lineage>
</organism>
<dbReference type="EC" id="2.4.-.-" evidence="4"/>
<dbReference type="InterPro" id="IPR029044">
    <property type="entry name" value="Nucleotide-diphossugar_trans"/>
</dbReference>
<evidence type="ECO:0000259" key="3">
    <source>
        <dbReference type="Pfam" id="PF00535"/>
    </source>
</evidence>
<accession>A0AAP4FXD8</accession>
<dbReference type="AlphaFoldDB" id="A0AAP4FXD8"/>
<proteinExistence type="predicted"/>